<name>A0AAV4XIS5_CAEEX</name>
<comment type="caution">
    <text evidence="1">The sequence shown here is derived from an EMBL/GenBank/DDBJ whole genome shotgun (WGS) entry which is preliminary data.</text>
</comment>
<dbReference type="Proteomes" id="UP001054945">
    <property type="component" value="Unassembled WGS sequence"/>
</dbReference>
<accession>A0AAV4XIS5</accession>
<protein>
    <submittedName>
        <fullName evidence="1">Uncharacterized protein</fullName>
    </submittedName>
</protein>
<reference evidence="1 2" key="1">
    <citation type="submission" date="2021-06" db="EMBL/GenBank/DDBJ databases">
        <title>Caerostris extrusa draft genome.</title>
        <authorList>
            <person name="Kono N."/>
            <person name="Arakawa K."/>
        </authorList>
    </citation>
    <scope>NUCLEOTIDE SEQUENCE [LARGE SCALE GENOMIC DNA]</scope>
</reference>
<keyword evidence="2" id="KW-1185">Reference proteome</keyword>
<dbReference type="AlphaFoldDB" id="A0AAV4XIS5"/>
<dbReference type="EMBL" id="BPLR01000353">
    <property type="protein sequence ID" value="GIY94115.1"/>
    <property type="molecule type" value="Genomic_DNA"/>
</dbReference>
<organism evidence="1 2">
    <name type="scientific">Caerostris extrusa</name>
    <name type="common">Bark spider</name>
    <name type="synonym">Caerostris bankana</name>
    <dbReference type="NCBI Taxonomy" id="172846"/>
    <lineage>
        <taxon>Eukaryota</taxon>
        <taxon>Metazoa</taxon>
        <taxon>Ecdysozoa</taxon>
        <taxon>Arthropoda</taxon>
        <taxon>Chelicerata</taxon>
        <taxon>Arachnida</taxon>
        <taxon>Araneae</taxon>
        <taxon>Araneomorphae</taxon>
        <taxon>Entelegynae</taxon>
        <taxon>Araneoidea</taxon>
        <taxon>Araneidae</taxon>
        <taxon>Caerostris</taxon>
    </lineage>
</organism>
<evidence type="ECO:0000313" key="2">
    <source>
        <dbReference type="Proteomes" id="UP001054945"/>
    </source>
</evidence>
<sequence length="110" mass="12371">MSFSASLSTKVRIEKYHQNWLFHSPTTPLEQTSSVITEVNNDIFSPQPCHVQASFPELSSILSEENSVYDRSPLMATPLYGKSVFRFVPSRSVMLMGQSGIRKIAGEYIL</sequence>
<gene>
    <name evidence="1" type="ORF">CEXT_527061</name>
</gene>
<proteinExistence type="predicted"/>
<evidence type="ECO:0000313" key="1">
    <source>
        <dbReference type="EMBL" id="GIY94115.1"/>
    </source>
</evidence>